<dbReference type="AlphaFoldDB" id="A0A7J6UBG0"/>
<evidence type="ECO:0000313" key="2">
    <source>
        <dbReference type="EMBL" id="KAF4754545.1"/>
    </source>
</evidence>
<feature type="compositionally biased region" description="Low complexity" evidence="1">
    <location>
        <begin position="69"/>
        <end position="88"/>
    </location>
</feature>
<feature type="compositionally biased region" description="Basic and acidic residues" evidence="1">
    <location>
        <begin position="124"/>
        <end position="149"/>
    </location>
</feature>
<comment type="caution">
    <text evidence="2">The sequence shown here is derived from an EMBL/GenBank/DDBJ whole genome shotgun (WGS) entry which is preliminary data.</text>
</comment>
<gene>
    <name evidence="2" type="ORF">FOZ62_016891</name>
</gene>
<feature type="region of interest" description="Disordered" evidence="1">
    <location>
        <begin position="1"/>
        <end position="321"/>
    </location>
</feature>
<feature type="region of interest" description="Disordered" evidence="1">
    <location>
        <begin position="354"/>
        <end position="392"/>
    </location>
</feature>
<reference evidence="2 3" key="1">
    <citation type="submission" date="2020-04" db="EMBL/GenBank/DDBJ databases">
        <title>Perkinsus olseni comparative genomics.</title>
        <authorList>
            <person name="Bogema D.R."/>
        </authorList>
    </citation>
    <scope>NUCLEOTIDE SEQUENCE [LARGE SCALE GENOMIC DNA]</scope>
    <source>
        <strain evidence="2">ATCC PRA-205</strain>
    </source>
</reference>
<sequence>MASPPGVRRSTVSYSSPMGHSGSIPSSSFSFSTSFGHQEVNDPFGNTYSGGGPYAVDLTLPPQSRVARLTRQLSSSSRSLNRGSSDSLLDTRSVGKPTTNAEKDEGSLPEGPTLRRSIAPPSTSREDQTAETREHGHIRGRAEDPHSETLSDFLNSSGEHSSPSVSSPSISSKEEPSTGEMQSIVAESPEASSSPVGGVRVMTFDQLELPSDISSSEAASEVEEQTASVDVDPKEVTDGGSSHRSPADEKPSVAAAVGGRGRSPERPPTPEQLPRPATDDPSNSVVQESQELDRETWASDDMTDAAEQRGLPSPKTETRSIEISYADEAFEEESSVFVHDDTFASTDDAAVATAKSQLEVPTPRSVTKRLTPRSSPRSAARRPFNDSSRSPRVRTRLERGVQVDGLPQSVGIQYEPPAVDVDRNHFSHGSGRCHHPCAAAAADCCSHYCQLVNELLDEAFKEQLSLLRSAALQQRDALHALLPSGMHPRSFVP</sequence>
<name>A0A7J6UBG0_PEROL</name>
<protein>
    <submittedName>
        <fullName evidence="2">Uncharacterized protein</fullName>
    </submittedName>
</protein>
<evidence type="ECO:0000313" key="3">
    <source>
        <dbReference type="Proteomes" id="UP000574390"/>
    </source>
</evidence>
<feature type="compositionally biased region" description="Low complexity" evidence="1">
    <location>
        <begin position="156"/>
        <end position="171"/>
    </location>
</feature>
<feature type="compositionally biased region" description="Low complexity" evidence="1">
    <location>
        <begin position="15"/>
        <end position="36"/>
    </location>
</feature>
<proteinExistence type="predicted"/>
<feature type="compositionally biased region" description="Low complexity" evidence="1">
    <location>
        <begin position="372"/>
        <end position="382"/>
    </location>
</feature>
<dbReference type="EMBL" id="JABANM010001284">
    <property type="protein sequence ID" value="KAF4754545.1"/>
    <property type="molecule type" value="Genomic_DNA"/>
</dbReference>
<feature type="compositionally biased region" description="Polar residues" evidence="1">
    <location>
        <begin position="280"/>
        <end position="289"/>
    </location>
</feature>
<accession>A0A7J6UBG0</accession>
<evidence type="ECO:0000256" key="1">
    <source>
        <dbReference type="SAM" id="MobiDB-lite"/>
    </source>
</evidence>
<organism evidence="2 3">
    <name type="scientific">Perkinsus olseni</name>
    <name type="common">Perkinsus atlanticus</name>
    <dbReference type="NCBI Taxonomy" id="32597"/>
    <lineage>
        <taxon>Eukaryota</taxon>
        <taxon>Sar</taxon>
        <taxon>Alveolata</taxon>
        <taxon>Perkinsozoa</taxon>
        <taxon>Perkinsea</taxon>
        <taxon>Perkinsida</taxon>
        <taxon>Perkinsidae</taxon>
        <taxon>Perkinsus</taxon>
    </lineage>
</organism>
<dbReference type="Proteomes" id="UP000574390">
    <property type="component" value="Unassembled WGS sequence"/>
</dbReference>